<keyword evidence="3 8" id="KW-1003">Cell membrane</keyword>
<evidence type="ECO:0000313" key="10">
    <source>
        <dbReference type="EMBL" id="AHA96821.1"/>
    </source>
</evidence>
<proteinExistence type="inferred from homology"/>
<evidence type="ECO:0000256" key="4">
    <source>
        <dbReference type="ARBA" id="ARBA00022741"/>
    </source>
</evidence>
<dbReference type="InterPro" id="IPR027417">
    <property type="entry name" value="P-loop_NTPase"/>
</dbReference>
<comment type="subunit">
    <text evidence="8">Forms a stable energy-coupling factor (ECF) transporter complex composed of 2 membrane-embedded substrate-binding proteins (S component), 2 ATP-binding proteins (A component) and 2 transmembrane proteins (T component).</text>
</comment>
<evidence type="ECO:0000256" key="5">
    <source>
        <dbReference type="ARBA" id="ARBA00022840"/>
    </source>
</evidence>
<keyword evidence="4 8" id="KW-0547">Nucleotide-binding</keyword>
<reference evidence="10 11" key="1">
    <citation type="journal article" date="2014" name="Genome Announc.">
        <title>Complete Genome Sequences of Lactobacillus johnsonii Strain N6.2 and Lactobacillus reuteri Strain TD1.</title>
        <authorList>
            <person name="Leonard M.T."/>
            <person name="Valladares R.B."/>
            <person name="Ardissone A."/>
            <person name="Gonzalez C.F."/>
            <person name="Lorca G.L."/>
            <person name="Triplett E.W."/>
        </authorList>
    </citation>
    <scope>NUCLEOTIDE SEQUENCE [LARGE SCALE GENOMIC DNA]</scope>
    <source>
        <strain evidence="10 11">N6.2</strain>
    </source>
</reference>
<dbReference type="InterPro" id="IPR003439">
    <property type="entry name" value="ABC_transporter-like_ATP-bd"/>
</dbReference>
<keyword evidence="5 8" id="KW-0067">ATP-binding</keyword>
<dbReference type="GO" id="GO:0016887">
    <property type="term" value="F:ATP hydrolysis activity"/>
    <property type="evidence" value="ECO:0007669"/>
    <property type="project" value="InterPro"/>
</dbReference>
<dbReference type="PANTHER" id="PTHR43553:SF27">
    <property type="entry name" value="ENERGY-COUPLING FACTOR TRANSPORTER ATP-BINDING PROTEIN ECFA2"/>
    <property type="match status" value="1"/>
</dbReference>
<comment type="function">
    <text evidence="8">ATP-binding (A) component of a common energy-coupling factor (ECF) ABC-transporter complex.</text>
</comment>
<keyword evidence="7 8" id="KW-0472">Membrane</keyword>
<dbReference type="Gene3D" id="3.40.50.300">
    <property type="entry name" value="P-loop containing nucleotide triphosphate hydrolases"/>
    <property type="match status" value="1"/>
</dbReference>
<dbReference type="InterPro" id="IPR015856">
    <property type="entry name" value="ABC_transpr_CbiO/EcfA_su"/>
</dbReference>
<comment type="subcellular location">
    <subcellularLocation>
        <location evidence="1 8">Cell membrane</location>
        <topology evidence="1 8">Peripheral membrane protein</topology>
    </subcellularLocation>
</comment>
<evidence type="ECO:0000256" key="3">
    <source>
        <dbReference type="ARBA" id="ARBA00022475"/>
    </source>
</evidence>
<dbReference type="NCBIfam" id="TIGR04521">
    <property type="entry name" value="ECF_ATPase_2"/>
    <property type="match status" value="1"/>
</dbReference>
<dbReference type="CDD" id="cd03225">
    <property type="entry name" value="ABC_cobalt_CbiO_domain1"/>
    <property type="match status" value="1"/>
</dbReference>
<feature type="domain" description="ABC transporter" evidence="9">
    <location>
        <begin position="3"/>
        <end position="245"/>
    </location>
</feature>
<dbReference type="PROSITE" id="PS00211">
    <property type="entry name" value="ABC_TRANSPORTER_1"/>
    <property type="match status" value="1"/>
</dbReference>
<dbReference type="GO" id="GO:0005524">
    <property type="term" value="F:ATP binding"/>
    <property type="evidence" value="ECO:0007669"/>
    <property type="project" value="UniProtKB-UniRule"/>
</dbReference>
<dbReference type="InterPro" id="IPR017871">
    <property type="entry name" value="ABC_transporter-like_CS"/>
</dbReference>
<dbReference type="Proteomes" id="UP000018522">
    <property type="component" value="Chromosome"/>
</dbReference>
<evidence type="ECO:0000256" key="8">
    <source>
        <dbReference type="RuleBase" id="RU365104"/>
    </source>
</evidence>
<dbReference type="Pfam" id="PF00005">
    <property type="entry name" value="ABC_tran"/>
    <property type="match status" value="1"/>
</dbReference>
<protein>
    <recommendedName>
        <fullName evidence="8">Energy-coupling factor transporter ATP-binding protein EcfA2</fullName>
        <ecNumber evidence="8">7.-.-.-</ecNumber>
    </recommendedName>
</protein>
<dbReference type="PANTHER" id="PTHR43553">
    <property type="entry name" value="HEAVY METAL TRANSPORTER"/>
    <property type="match status" value="1"/>
</dbReference>
<dbReference type="PROSITE" id="PS50893">
    <property type="entry name" value="ABC_TRANSPORTER_2"/>
    <property type="match status" value="1"/>
</dbReference>
<evidence type="ECO:0000256" key="2">
    <source>
        <dbReference type="ARBA" id="ARBA00022448"/>
    </source>
</evidence>
<dbReference type="EMBL" id="CP006811">
    <property type="protein sequence ID" value="AHA96821.1"/>
    <property type="molecule type" value="Genomic_DNA"/>
</dbReference>
<dbReference type="FunFam" id="3.40.50.300:FF:000224">
    <property type="entry name" value="Energy-coupling factor transporter ATP-binding protein EcfA"/>
    <property type="match status" value="1"/>
</dbReference>
<dbReference type="AlphaFoldDB" id="A0A7D9N500"/>
<evidence type="ECO:0000256" key="6">
    <source>
        <dbReference type="ARBA" id="ARBA00022967"/>
    </source>
</evidence>
<dbReference type="InterPro" id="IPR050095">
    <property type="entry name" value="ECF_ABC_transporter_ATP-bd"/>
</dbReference>
<organism evidence="10 11">
    <name type="scientific">Lactobacillus johnsonii N6.2</name>
    <dbReference type="NCBI Taxonomy" id="1408186"/>
    <lineage>
        <taxon>Bacteria</taxon>
        <taxon>Bacillati</taxon>
        <taxon>Bacillota</taxon>
        <taxon>Bacilli</taxon>
        <taxon>Lactobacillales</taxon>
        <taxon>Lactobacillaceae</taxon>
        <taxon>Lactobacillus</taxon>
    </lineage>
</organism>
<dbReference type="KEGG" id="ljn:T285_01710"/>
<gene>
    <name evidence="10" type="primary">cbiO</name>
    <name evidence="10" type="ORF">T285_01710</name>
</gene>
<dbReference type="GO" id="GO:0042626">
    <property type="term" value="F:ATPase-coupled transmembrane transporter activity"/>
    <property type="evidence" value="ECO:0007669"/>
    <property type="project" value="TreeGrafter"/>
</dbReference>
<dbReference type="InterPro" id="IPR003593">
    <property type="entry name" value="AAA+_ATPase"/>
</dbReference>
<dbReference type="RefSeq" id="WP_023599211.1">
    <property type="nucleotide sequence ID" value="NC_022909.1"/>
</dbReference>
<sequence>MSIEFKNVDYVYAPGTPFQTQGLIDISFKIEKGSFVAIAGHTGSGKSTLMQHFDGLLLPSKGEITVAGEQINANTSSKALKAIRKKVGLVFQFPENQLFEETVLKDVMFGPLNFGFSEQKAKEQAVEWIKKVGLSEDMMDKSPFELSGGQMRRVAIAGVMAYEPEILCLDEPAAGLDPEGQKQMFEIFKEYQRAGHTVILISHNMDDISEYADDMLVLDHGHLIKHASPQEIFSDQEWVKKHYLDEPATSRLTRELQKGGFQFSEMPLTIESLVNKVANELKKKGDMDE</sequence>
<dbReference type="SMART" id="SM00382">
    <property type="entry name" value="AAA"/>
    <property type="match status" value="1"/>
</dbReference>
<dbReference type="SUPFAM" id="SSF52540">
    <property type="entry name" value="P-loop containing nucleoside triphosphate hydrolases"/>
    <property type="match status" value="1"/>
</dbReference>
<keyword evidence="2 8" id="KW-0813">Transport</keyword>
<evidence type="ECO:0000313" key="11">
    <source>
        <dbReference type="Proteomes" id="UP000018522"/>
    </source>
</evidence>
<dbReference type="EC" id="7.-.-.-" evidence="8"/>
<evidence type="ECO:0000259" key="9">
    <source>
        <dbReference type="PROSITE" id="PS50893"/>
    </source>
</evidence>
<keyword evidence="6" id="KW-1278">Translocase</keyword>
<comment type="similarity">
    <text evidence="8">Belongs to the ABC transporter superfamily. Energy-coupling factor EcfA family.</text>
</comment>
<accession>A0A7D9N500</accession>
<dbReference type="InterPro" id="IPR030946">
    <property type="entry name" value="EcfA2"/>
</dbReference>
<evidence type="ECO:0000256" key="1">
    <source>
        <dbReference type="ARBA" id="ARBA00004202"/>
    </source>
</evidence>
<evidence type="ECO:0000256" key="7">
    <source>
        <dbReference type="ARBA" id="ARBA00023136"/>
    </source>
</evidence>
<dbReference type="GO" id="GO:0043190">
    <property type="term" value="C:ATP-binding cassette (ABC) transporter complex"/>
    <property type="evidence" value="ECO:0007669"/>
    <property type="project" value="TreeGrafter"/>
</dbReference>
<name>A0A7D9N500_LACJH</name>